<gene>
    <name evidence="6" type="ORF">DDB_G0289605</name>
</gene>
<sequence length="521" mass="60856">MNENIEIKRNKKVAVIGAGPSGIVSAKTALECGFDVVLFEKNDNIGGVWSIGESGKAWDNMKTHISYVSMSYSDFIWEEENEKPFHPTKQQMFKYLYDYSKHFKVLEKTRLNTNVISISEVCENDQNQWLIKSNKIKEKSEIHEEIYDYVIICTGMFSKKRDIDIKDKLINKFNGKVWSSDEFKDPNAFIDKRVLVVGGFSSGIEISSAVAEKAKMVYLNCRDSVYIFKRRYPIDKENIPHVDYCFQKRSMIYESKKTIEEINKMTDSYFNLASENQRENNLFKYKKPENQSHYYIFSDTFFKCLELDKIKVVENTLIDCNGNEMIFKDSNGNIEIIDNVDDIITCVGYDIDLPFFDNEIKKKISMNLSVPHLPILLYKHTLSPHLDNMAFIGMYRTPVFSEMECQARFAIYGFAGISKLPTKEIMLEEIKNVEIIRERNEKHSRPQFALPNRVYFCDDLAKEIGALPDFNKLKENDSLFYNINWNLLFHPSFYRMIGPFSNSNSRNIILNDYNNYYIGKK</sequence>
<dbReference type="FunCoup" id="Q54H99">
    <property type="interactions" value="10"/>
</dbReference>
<dbReference type="SUPFAM" id="SSF51905">
    <property type="entry name" value="FAD/NAD(P)-binding domain"/>
    <property type="match status" value="1"/>
</dbReference>
<dbReference type="FunFam" id="3.50.50.60:FF:000428">
    <property type="entry name" value="Dimethylaniline monooxygenase [N-oxide-forming]"/>
    <property type="match status" value="1"/>
</dbReference>
<dbReference type="PRINTS" id="PR00370">
    <property type="entry name" value="FMOXYGENASE"/>
</dbReference>
<protein>
    <recommendedName>
        <fullName evidence="8">Flavin-containing monooxygenase</fullName>
    </recommendedName>
</protein>
<dbReference type="EMBL" id="AAFI02000147">
    <property type="protein sequence ID" value="EAL62620.1"/>
    <property type="molecule type" value="Genomic_DNA"/>
</dbReference>
<dbReference type="Gene3D" id="3.50.50.60">
    <property type="entry name" value="FAD/NAD(P)-binding domain"/>
    <property type="match status" value="4"/>
</dbReference>
<keyword evidence="2" id="KW-0285">Flavoprotein</keyword>
<comment type="similarity">
    <text evidence="1">Belongs to the FMO family.</text>
</comment>
<comment type="caution">
    <text evidence="6">The sequence shown here is derived from an EMBL/GenBank/DDBJ whole genome shotgun (WGS) entry which is preliminary data.</text>
</comment>
<evidence type="ECO:0000256" key="2">
    <source>
        <dbReference type="ARBA" id="ARBA00022630"/>
    </source>
</evidence>
<dbReference type="Pfam" id="PF00743">
    <property type="entry name" value="FMO-like"/>
    <property type="match status" value="1"/>
</dbReference>
<dbReference type="Reactome" id="R-DDI-1614558">
    <property type="pathway name" value="Degradation of cysteine and homocysteine"/>
</dbReference>
<dbReference type="InterPro" id="IPR050346">
    <property type="entry name" value="FMO-like"/>
</dbReference>
<dbReference type="FunFam" id="3.50.50.60:FF:000544">
    <property type="entry name" value="Flavin-containing monooxygenase, putative"/>
    <property type="match status" value="1"/>
</dbReference>
<dbReference type="PIRSF" id="PIRSF000332">
    <property type="entry name" value="FMO"/>
    <property type="match status" value="1"/>
</dbReference>
<dbReference type="RefSeq" id="XP_636125.1">
    <property type="nucleotide sequence ID" value="XM_631033.1"/>
</dbReference>
<dbReference type="PaxDb" id="44689-DDB0188487"/>
<dbReference type="FunFam" id="3.50.50.60:FF:000660">
    <property type="entry name" value="Uncharacterized protein"/>
    <property type="match status" value="1"/>
</dbReference>
<dbReference type="OMA" id="GHHKVPH"/>
<keyword evidence="7" id="KW-1185">Reference proteome</keyword>
<evidence type="ECO:0000313" key="6">
    <source>
        <dbReference type="EMBL" id="EAL62620.1"/>
    </source>
</evidence>
<accession>Q54H99</accession>
<dbReference type="AlphaFoldDB" id="Q54H99"/>
<dbReference type="dictyBase" id="DDB_G0289605">
    <property type="gene designation" value="fmoC"/>
</dbReference>
<dbReference type="VEuPathDB" id="AmoebaDB:DDB_G0289605"/>
<dbReference type="Proteomes" id="UP000002195">
    <property type="component" value="Unassembled WGS sequence"/>
</dbReference>
<reference evidence="6 7" key="1">
    <citation type="journal article" date="2005" name="Nature">
        <title>The genome of the social amoeba Dictyostelium discoideum.</title>
        <authorList>
            <consortium name="The Dictyostelium discoideum Sequencing Consortium"/>
            <person name="Eichinger L."/>
            <person name="Pachebat J.A."/>
            <person name="Glockner G."/>
            <person name="Rajandream M.A."/>
            <person name="Sucgang R."/>
            <person name="Berriman M."/>
            <person name="Song J."/>
            <person name="Olsen R."/>
            <person name="Szafranski K."/>
            <person name="Xu Q."/>
            <person name="Tunggal B."/>
            <person name="Kummerfeld S."/>
            <person name="Madera M."/>
            <person name="Konfortov B.A."/>
            <person name="Rivero F."/>
            <person name="Bankier A.T."/>
            <person name="Lehmann R."/>
            <person name="Hamlin N."/>
            <person name="Davies R."/>
            <person name="Gaudet P."/>
            <person name="Fey P."/>
            <person name="Pilcher K."/>
            <person name="Chen G."/>
            <person name="Saunders D."/>
            <person name="Sodergren E."/>
            <person name="Davis P."/>
            <person name="Kerhornou A."/>
            <person name="Nie X."/>
            <person name="Hall N."/>
            <person name="Anjard C."/>
            <person name="Hemphill L."/>
            <person name="Bason N."/>
            <person name="Farbrother P."/>
            <person name="Desany B."/>
            <person name="Just E."/>
            <person name="Morio T."/>
            <person name="Rost R."/>
            <person name="Churcher C."/>
            <person name="Cooper J."/>
            <person name="Haydock S."/>
            <person name="van Driessche N."/>
            <person name="Cronin A."/>
            <person name="Goodhead I."/>
            <person name="Muzny D."/>
            <person name="Mourier T."/>
            <person name="Pain A."/>
            <person name="Lu M."/>
            <person name="Harper D."/>
            <person name="Lindsay R."/>
            <person name="Hauser H."/>
            <person name="James K."/>
            <person name="Quiles M."/>
            <person name="Madan Babu M."/>
            <person name="Saito T."/>
            <person name="Buchrieser C."/>
            <person name="Wardroper A."/>
            <person name="Felder M."/>
            <person name="Thangavelu M."/>
            <person name="Johnson D."/>
            <person name="Knights A."/>
            <person name="Loulseged H."/>
            <person name="Mungall K."/>
            <person name="Oliver K."/>
            <person name="Price C."/>
            <person name="Quail M.A."/>
            <person name="Urushihara H."/>
            <person name="Hernandez J."/>
            <person name="Rabbinowitsch E."/>
            <person name="Steffen D."/>
            <person name="Sanders M."/>
            <person name="Ma J."/>
            <person name="Kohara Y."/>
            <person name="Sharp S."/>
            <person name="Simmonds M."/>
            <person name="Spiegler S."/>
            <person name="Tivey A."/>
            <person name="Sugano S."/>
            <person name="White B."/>
            <person name="Walker D."/>
            <person name="Woodward J."/>
            <person name="Winckler T."/>
            <person name="Tanaka Y."/>
            <person name="Shaulsky G."/>
            <person name="Schleicher M."/>
            <person name="Weinstock G."/>
            <person name="Rosenthal A."/>
            <person name="Cox E.C."/>
            <person name="Chisholm R.L."/>
            <person name="Gibbs R."/>
            <person name="Loomis W.F."/>
            <person name="Platzer M."/>
            <person name="Kay R.R."/>
            <person name="Williams J."/>
            <person name="Dear P.H."/>
            <person name="Noegel A.A."/>
            <person name="Barrell B."/>
            <person name="Kuspa A."/>
        </authorList>
    </citation>
    <scope>NUCLEOTIDE SEQUENCE [LARGE SCALE GENOMIC DNA]</scope>
    <source>
        <strain evidence="6 7">AX4</strain>
    </source>
</reference>
<dbReference type="InterPro" id="IPR036188">
    <property type="entry name" value="FAD/NAD-bd_sf"/>
</dbReference>
<evidence type="ECO:0000256" key="3">
    <source>
        <dbReference type="ARBA" id="ARBA00022827"/>
    </source>
</evidence>
<evidence type="ECO:0000313" key="7">
    <source>
        <dbReference type="Proteomes" id="UP000002195"/>
    </source>
</evidence>
<dbReference type="PANTHER" id="PTHR23023">
    <property type="entry name" value="DIMETHYLANILINE MONOOXYGENASE"/>
    <property type="match status" value="1"/>
</dbReference>
<dbReference type="InterPro" id="IPR020946">
    <property type="entry name" value="Flavin_mOase-like"/>
</dbReference>
<keyword evidence="4" id="KW-0521">NADP</keyword>
<dbReference type="SMR" id="Q54H99"/>
<name>Q54H99_DICDI</name>
<dbReference type="GO" id="GO:0004499">
    <property type="term" value="F:N,N-dimethylaniline monooxygenase activity"/>
    <property type="evidence" value="ECO:0007669"/>
    <property type="project" value="InterPro"/>
</dbReference>
<dbReference type="HOGENOM" id="CLU_006909_8_2_1"/>
<proteinExistence type="inferred from homology"/>
<dbReference type="GO" id="GO:0004497">
    <property type="term" value="F:monooxygenase activity"/>
    <property type="evidence" value="ECO:0000318"/>
    <property type="project" value="GO_Central"/>
</dbReference>
<dbReference type="InParanoid" id="Q54H99"/>
<organism evidence="6 7">
    <name type="scientific">Dictyostelium discoideum</name>
    <name type="common">Social amoeba</name>
    <dbReference type="NCBI Taxonomy" id="44689"/>
    <lineage>
        <taxon>Eukaryota</taxon>
        <taxon>Amoebozoa</taxon>
        <taxon>Evosea</taxon>
        <taxon>Eumycetozoa</taxon>
        <taxon>Dictyostelia</taxon>
        <taxon>Dictyosteliales</taxon>
        <taxon>Dictyosteliaceae</taxon>
        <taxon>Dictyostelium</taxon>
    </lineage>
</organism>
<evidence type="ECO:0000256" key="5">
    <source>
        <dbReference type="ARBA" id="ARBA00023002"/>
    </source>
</evidence>
<evidence type="ECO:0000256" key="1">
    <source>
        <dbReference type="ARBA" id="ARBA00009183"/>
    </source>
</evidence>
<evidence type="ECO:0000256" key="4">
    <source>
        <dbReference type="ARBA" id="ARBA00022857"/>
    </source>
</evidence>
<dbReference type="InterPro" id="IPR000960">
    <property type="entry name" value="Flavin_mOase"/>
</dbReference>
<dbReference type="eggNOG" id="KOG1399">
    <property type="taxonomic scope" value="Eukaryota"/>
</dbReference>
<dbReference type="Reactome" id="R-DDI-217271">
    <property type="pathway name" value="FMO oxidises nucleophiles"/>
</dbReference>
<dbReference type="KEGG" id="ddi:DDB_G0289605"/>
<keyword evidence="5" id="KW-0560">Oxidoreductase</keyword>
<dbReference type="GO" id="GO:0050661">
    <property type="term" value="F:NADP binding"/>
    <property type="evidence" value="ECO:0007669"/>
    <property type="project" value="InterPro"/>
</dbReference>
<dbReference type="GeneID" id="8627228"/>
<dbReference type="PhylomeDB" id="Q54H99"/>
<evidence type="ECO:0008006" key="8">
    <source>
        <dbReference type="Google" id="ProtNLM"/>
    </source>
</evidence>
<dbReference type="GO" id="GO:0050660">
    <property type="term" value="F:flavin adenine dinucleotide binding"/>
    <property type="evidence" value="ECO:0007669"/>
    <property type="project" value="InterPro"/>
</dbReference>
<keyword evidence="3" id="KW-0274">FAD</keyword>